<keyword evidence="6 11" id="KW-0812">Transmembrane</keyword>
<evidence type="ECO:0000256" key="6">
    <source>
        <dbReference type="ARBA" id="ARBA00022692"/>
    </source>
</evidence>
<evidence type="ECO:0000256" key="3">
    <source>
        <dbReference type="ARBA" id="ARBA00022475"/>
    </source>
</evidence>
<dbReference type="NCBIfam" id="TIGR00826">
    <property type="entry name" value="EIIB_glc"/>
    <property type="match status" value="1"/>
</dbReference>
<dbReference type="PROSITE" id="PS51098">
    <property type="entry name" value="PTS_EIIB_TYPE_1"/>
    <property type="match status" value="1"/>
</dbReference>
<feature type="transmembrane region" description="Helical" evidence="11">
    <location>
        <begin position="435"/>
        <end position="457"/>
    </location>
</feature>
<keyword evidence="2" id="KW-0813">Transport</keyword>
<feature type="transmembrane region" description="Helical" evidence="11">
    <location>
        <begin position="294"/>
        <end position="317"/>
    </location>
</feature>
<dbReference type="PROSITE" id="PS51103">
    <property type="entry name" value="PTS_EIIC_TYPE_1"/>
    <property type="match status" value="1"/>
</dbReference>
<keyword evidence="4" id="KW-0762">Sugar transport</keyword>
<dbReference type="CDD" id="cd00212">
    <property type="entry name" value="PTS_IIB_glc"/>
    <property type="match status" value="1"/>
</dbReference>
<dbReference type="PROSITE" id="PS51093">
    <property type="entry name" value="PTS_EIIA_TYPE_1"/>
    <property type="match status" value="1"/>
</dbReference>
<evidence type="ECO:0000256" key="4">
    <source>
        <dbReference type="ARBA" id="ARBA00022597"/>
    </source>
</evidence>
<evidence type="ECO:0000256" key="1">
    <source>
        <dbReference type="ARBA" id="ARBA00004651"/>
    </source>
</evidence>
<evidence type="ECO:0000256" key="10">
    <source>
        <dbReference type="SAM" id="MobiDB-lite"/>
    </source>
</evidence>
<feature type="domain" description="PTS EIIB type-1" evidence="13">
    <location>
        <begin position="4"/>
        <end position="87"/>
    </location>
</feature>
<feature type="region of interest" description="Disordered" evidence="10">
    <location>
        <begin position="460"/>
        <end position="499"/>
    </location>
</feature>
<reference evidence="15 16" key="1">
    <citation type="submission" date="2021-06" db="EMBL/GenBank/DDBJ databases">
        <title>Faecalicatena sp. nov. isolated from porcine feces.</title>
        <authorList>
            <person name="Oh B.S."/>
            <person name="Lee J.H."/>
        </authorList>
    </citation>
    <scope>NUCLEOTIDE SEQUENCE [LARGE SCALE GENOMIC DNA]</scope>
    <source>
        <strain evidence="15 16">AGMB00832</strain>
    </source>
</reference>
<dbReference type="PANTHER" id="PTHR30175">
    <property type="entry name" value="PHOSPHOTRANSFERASE SYSTEM TRANSPORT PROTEIN"/>
    <property type="match status" value="1"/>
</dbReference>
<dbReference type="Proteomes" id="UP000723714">
    <property type="component" value="Unassembled WGS sequence"/>
</dbReference>
<feature type="compositionally biased region" description="Polar residues" evidence="10">
    <location>
        <begin position="486"/>
        <end position="499"/>
    </location>
</feature>
<sequence length="645" mass="68409">MDYNSIARQILENVGGKENLISAAHCATRLRLVIADNDKCDSKAVENIDAVKGVFFASGQMQIILGTGTVNKVYDEFIKLAGISEASKEDVKREAAKKANPFQRVIKTIGDIFVPIIPAIVASGFLMGIMEALNFMVNNGFLSINTDGSIYQFAVLFSNVAYVFLPILIAFSAAKVFGANPFLGAVIGMIMIHPNLQNAWTVATEGVQKTQEVFFGLWKIDMVGYQGHVIPVIIAVFVLSIIEKKLHKIVPPMFDLFVTPLVSVFVTGYLTLAAIGPVFVFVENGLLNGIQKLLTLPFGIGSFIMGGAYATTVVSGIHHMYTVIDIGQLAKYGLTFWLPLASAANVAQGGAALAVAMKSKNQKMKSVALPSALSACMGITEPAIFGVNLRLVRPFIAASIGGACGALYASIVNLGATGTGVTGIFGILLHLHSPLHYVIAMAIAFGVAFVLTGVLGFKEDSDDSEPARNEKKAVEEKKETKNVEASSTEAVNTEPANTEAVSIEKEVSGEITFVCPIHGEVIPLSEVPDETFASGVLGEGIGVRPAEGKVYAPFDGTVAAVFDTKHAIGLEAAEGFEVLIHIGIDTVSLNGGPFTVHVEAGDSVKAGQLLAEFDMEQIQAAGLEIVSPIIITNPGAYQDIQITKR</sequence>
<evidence type="ECO:0000256" key="8">
    <source>
        <dbReference type="ARBA" id="ARBA00023136"/>
    </source>
</evidence>
<feature type="transmembrane region" description="Helical" evidence="11">
    <location>
        <begin position="254"/>
        <end position="282"/>
    </location>
</feature>
<dbReference type="PROSITE" id="PS01035">
    <property type="entry name" value="PTS_EIIB_TYPE_1_CYS"/>
    <property type="match status" value="1"/>
</dbReference>
<feature type="domain" description="PTS EIIC type-1" evidence="14">
    <location>
        <begin position="120"/>
        <end position="471"/>
    </location>
</feature>
<dbReference type="PANTHER" id="PTHR30175:SF7">
    <property type="entry name" value="NEGATIVE REGULATOR OF SACY ACTIVITY"/>
    <property type="match status" value="1"/>
</dbReference>
<feature type="domain" description="PTS EIIA type-1" evidence="12">
    <location>
        <begin position="529"/>
        <end position="633"/>
    </location>
</feature>
<dbReference type="Pfam" id="PF00358">
    <property type="entry name" value="PTS_EIIA_1"/>
    <property type="match status" value="1"/>
</dbReference>
<gene>
    <name evidence="15" type="ORF">HGO97_004455</name>
</gene>
<keyword evidence="8 11" id="KW-0472">Membrane</keyword>
<dbReference type="Pfam" id="PF02378">
    <property type="entry name" value="PTS_EIIC"/>
    <property type="match status" value="1"/>
</dbReference>
<dbReference type="PROSITE" id="PS00371">
    <property type="entry name" value="PTS_EIIA_TYPE_1_HIS"/>
    <property type="match status" value="1"/>
</dbReference>
<feature type="transmembrane region" description="Helical" evidence="11">
    <location>
        <begin position="150"/>
        <end position="170"/>
    </location>
</feature>
<dbReference type="NCBIfam" id="TIGR00830">
    <property type="entry name" value="PTBA"/>
    <property type="match status" value="1"/>
</dbReference>
<feature type="transmembrane region" description="Helical" evidence="11">
    <location>
        <begin position="112"/>
        <end position="130"/>
    </location>
</feature>
<keyword evidence="16" id="KW-1185">Reference proteome</keyword>
<feature type="active site" description="Phosphocysteine intermediate; for EIIB activity" evidence="9">
    <location>
        <position position="26"/>
    </location>
</feature>
<feature type="transmembrane region" description="Helical" evidence="11">
    <location>
        <begin position="329"/>
        <end position="347"/>
    </location>
</feature>
<dbReference type="EMBL" id="JABACJ020000003">
    <property type="protein sequence ID" value="MBU3875063.1"/>
    <property type="molecule type" value="Genomic_DNA"/>
</dbReference>
<feature type="transmembrane region" description="Helical" evidence="11">
    <location>
        <begin position="182"/>
        <end position="203"/>
    </location>
</feature>
<accession>A0ABS6D0N0</accession>
<dbReference type="Pfam" id="PF00367">
    <property type="entry name" value="PTS_EIIB"/>
    <property type="match status" value="1"/>
</dbReference>
<evidence type="ECO:0000313" key="15">
    <source>
        <dbReference type="EMBL" id="MBU3875063.1"/>
    </source>
</evidence>
<dbReference type="InterPro" id="IPR050558">
    <property type="entry name" value="PTS_Sugar-Specific_Components"/>
</dbReference>
<evidence type="ECO:0000313" key="16">
    <source>
        <dbReference type="Proteomes" id="UP000723714"/>
    </source>
</evidence>
<evidence type="ECO:0000256" key="7">
    <source>
        <dbReference type="ARBA" id="ARBA00022989"/>
    </source>
</evidence>
<feature type="transmembrane region" description="Helical" evidence="11">
    <location>
        <begin position="223"/>
        <end position="242"/>
    </location>
</feature>
<organism evidence="15 16">
    <name type="scientific">Faecalicatena faecalis</name>
    <dbReference type="NCBI Taxonomy" id="2726362"/>
    <lineage>
        <taxon>Bacteria</taxon>
        <taxon>Bacillati</taxon>
        <taxon>Bacillota</taxon>
        <taxon>Clostridia</taxon>
        <taxon>Lachnospirales</taxon>
        <taxon>Lachnospiraceae</taxon>
        <taxon>Faecalicatena</taxon>
    </lineage>
</organism>
<comment type="caution">
    <text evidence="15">The sequence shown here is derived from an EMBL/GenBank/DDBJ whole genome shotgun (WGS) entry which is preliminary data.</text>
</comment>
<evidence type="ECO:0000256" key="2">
    <source>
        <dbReference type="ARBA" id="ARBA00022448"/>
    </source>
</evidence>
<dbReference type="InterPro" id="IPR003352">
    <property type="entry name" value="PTS_EIIC"/>
</dbReference>
<evidence type="ECO:0000256" key="5">
    <source>
        <dbReference type="ARBA" id="ARBA00022683"/>
    </source>
</evidence>
<comment type="subcellular location">
    <subcellularLocation>
        <location evidence="1">Cell membrane</location>
        <topology evidence="1">Multi-pass membrane protein</topology>
    </subcellularLocation>
</comment>
<feature type="transmembrane region" description="Helical" evidence="11">
    <location>
        <begin position="396"/>
        <end position="429"/>
    </location>
</feature>
<feature type="compositionally biased region" description="Basic and acidic residues" evidence="10">
    <location>
        <begin position="465"/>
        <end position="482"/>
    </location>
</feature>
<feature type="transmembrane region" description="Helical" evidence="11">
    <location>
        <begin position="367"/>
        <end position="389"/>
    </location>
</feature>
<keyword evidence="5" id="KW-0598">Phosphotransferase system</keyword>
<dbReference type="InterPro" id="IPR013013">
    <property type="entry name" value="PTS_EIIC_1"/>
</dbReference>
<evidence type="ECO:0000259" key="12">
    <source>
        <dbReference type="PROSITE" id="PS51093"/>
    </source>
</evidence>
<evidence type="ECO:0000256" key="9">
    <source>
        <dbReference type="PROSITE-ProRule" id="PRU00421"/>
    </source>
</evidence>
<protein>
    <submittedName>
        <fullName evidence="15">Glucose PTS transporter subunit IIA</fullName>
    </submittedName>
</protein>
<dbReference type="RefSeq" id="WP_216239877.1">
    <property type="nucleotide sequence ID" value="NZ_JABACJ020000003.1"/>
</dbReference>
<name>A0ABS6D0N0_9FIRM</name>
<dbReference type="InterPro" id="IPR018113">
    <property type="entry name" value="PTrfase_EIIB_Cys"/>
</dbReference>
<evidence type="ECO:0000259" key="13">
    <source>
        <dbReference type="PROSITE" id="PS51098"/>
    </source>
</evidence>
<dbReference type="InterPro" id="IPR001127">
    <property type="entry name" value="PTS_EIIA_1_perm"/>
</dbReference>
<evidence type="ECO:0000259" key="14">
    <source>
        <dbReference type="PROSITE" id="PS51103"/>
    </source>
</evidence>
<proteinExistence type="predicted"/>
<evidence type="ECO:0000256" key="11">
    <source>
        <dbReference type="SAM" id="Phobius"/>
    </source>
</evidence>
<keyword evidence="7 11" id="KW-1133">Transmembrane helix</keyword>
<dbReference type="InterPro" id="IPR001996">
    <property type="entry name" value="PTS_IIB_1"/>
</dbReference>
<keyword evidence="3" id="KW-1003">Cell membrane</keyword>